<dbReference type="SUPFAM" id="SSF53474">
    <property type="entry name" value="alpha/beta-Hydrolases"/>
    <property type="match status" value="1"/>
</dbReference>
<dbReference type="Pfam" id="PF00561">
    <property type="entry name" value="Abhydrolase_1"/>
    <property type="match status" value="1"/>
</dbReference>
<evidence type="ECO:0000259" key="1">
    <source>
        <dbReference type="Pfam" id="PF00561"/>
    </source>
</evidence>
<feature type="domain" description="AB hydrolase-1" evidence="1">
    <location>
        <begin position="21"/>
        <end position="126"/>
    </location>
</feature>
<sequence>MEFKVKDGQIIYYRDLGKGFPIVFLHGNNLSGNYFAKQGILYRDYRLIFIDSRNHGRSSRQSVKMTFEQMAADLEEILQFLNIKKALFVGHSDGANLAMVYASRFPNRIAGLLLNAGNMTFNGLTRRSRFLVHLQYLCLKALSPFSAKMDIMAKVTGLMLHDLPLDREQLHKAPYPVWVVMGQRDVISFRHSKEISELFPIHKLYVERRQGHRLSQRKYKVFNQMIRDLVRISRKEVVA</sequence>
<dbReference type="InterPro" id="IPR029058">
    <property type="entry name" value="AB_hydrolase_fold"/>
</dbReference>
<evidence type="ECO:0000313" key="2">
    <source>
        <dbReference type="EMBL" id="MDL5043369.1"/>
    </source>
</evidence>
<accession>A0ABT7LRU6</accession>
<dbReference type="EMBL" id="JASUZV010000005">
    <property type="protein sequence ID" value="MDL5043369.1"/>
    <property type="molecule type" value="Genomic_DNA"/>
</dbReference>
<reference evidence="2 3" key="1">
    <citation type="submission" date="2023-06" db="EMBL/GenBank/DDBJ databases">
        <title>A potential novel species of Streptococcus isolated from human milk sample.</title>
        <authorList>
            <person name="Nguyen H.V."/>
            <person name="Trinh A.T.V."/>
            <person name="Hoang A.T.L."/>
            <person name="Bui L.N.H."/>
            <person name="Tran Q.T.L."/>
            <person name="Trinh T."/>
        </authorList>
    </citation>
    <scope>NUCLEOTIDE SEQUENCE [LARGE SCALE GENOMIC DNA]</scope>
    <source>
        <strain evidence="2 3">VTCC 12812</strain>
    </source>
</reference>
<organism evidence="2 3">
    <name type="scientific">Streptococcus raffinosi</name>
    <dbReference type="NCBI Taxonomy" id="3053355"/>
    <lineage>
        <taxon>Bacteria</taxon>
        <taxon>Bacillati</taxon>
        <taxon>Bacillota</taxon>
        <taxon>Bacilli</taxon>
        <taxon>Lactobacillales</taxon>
        <taxon>Streptococcaceae</taxon>
        <taxon>Streptococcus</taxon>
    </lineage>
</organism>
<proteinExistence type="predicted"/>
<gene>
    <name evidence="2" type="ORF">QRD39_04505</name>
</gene>
<protein>
    <submittedName>
        <fullName evidence="2">Alpha/beta hydrolase</fullName>
    </submittedName>
</protein>
<dbReference type="Proteomes" id="UP001529255">
    <property type="component" value="Unassembled WGS sequence"/>
</dbReference>
<keyword evidence="3" id="KW-1185">Reference proteome</keyword>
<dbReference type="GO" id="GO:0016787">
    <property type="term" value="F:hydrolase activity"/>
    <property type="evidence" value="ECO:0007669"/>
    <property type="project" value="UniProtKB-KW"/>
</dbReference>
<keyword evidence="2" id="KW-0378">Hydrolase</keyword>
<evidence type="ECO:0000313" key="3">
    <source>
        <dbReference type="Proteomes" id="UP001529255"/>
    </source>
</evidence>
<dbReference type="InterPro" id="IPR050471">
    <property type="entry name" value="AB_hydrolase"/>
</dbReference>
<dbReference type="Gene3D" id="3.40.50.1820">
    <property type="entry name" value="alpha/beta hydrolase"/>
    <property type="match status" value="1"/>
</dbReference>
<dbReference type="PANTHER" id="PTHR43433:SF5">
    <property type="entry name" value="AB HYDROLASE-1 DOMAIN-CONTAINING PROTEIN"/>
    <property type="match status" value="1"/>
</dbReference>
<dbReference type="PANTHER" id="PTHR43433">
    <property type="entry name" value="HYDROLASE, ALPHA/BETA FOLD FAMILY PROTEIN"/>
    <property type="match status" value="1"/>
</dbReference>
<comment type="caution">
    <text evidence="2">The sequence shown here is derived from an EMBL/GenBank/DDBJ whole genome shotgun (WGS) entry which is preliminary data.</text>
</comment>
<dbReference type="InterPro" id="IPR000073">
    <property type="entry name" value="AB_hydrolase_1"/>
</dbReference>
<name>A0ABT7LRU6_9STRE</name>
<dbReference type="RefSeq" id="WP_285955798.1">
    <property type="nucleotide sequence ID" value="NZ_JASUZV010000005.1"/>
</dbReference>